<dbReference type="Proteomes" id="UP001595909">
    <property type="component" value="Unassembled WGS sequence"/>
</dbReference>
<evidence type="ECO:0000313" key="5">
    <source>
        <dbReference type="EMBL" id="MFC4834040.1"/>
    </source>
</evidence>
<keyword evidence="3" id="KW-0963">Cytoplasm</keyword>
<dbReference type="PANTHER" id="PTHR15913:SF0">
    <property type="entry name" value="MASPARDIN"/>
    <property type="match status" value="1"/>
</dbReference>
<evidence type="ECO:0000256" key="1">
    <source>
        <dbReference type="ARBA" id="ARBA00004496"/>
    </source>
</evidence>
<gene>
    <name evidence="5" type="ORF">ACFPEL_16615</name>
</gene>
<organism evidence="5 6">
    <name type="scientific">Actinomycetospora chibensis</name>
    <dbReference type="NCBI Taxonomy" id="663606"/>
    <lineage>
        <taxon>Bacteria</taxon>
        <taxon>Bacillati</taxon>
        <taxon>Actinomycetota</taxon>
        <taxon>Actinomycetes</taxon>
        <taxon>Pseudonocardiales</taxon>
        <taxon>Pseudonocardiaceae</taxon>
        <taxon>Actinomycetospora</taxon>
    </lineage>
</organism>
<dbReference type="Pfam" id="PF12697">
    <property type="entry name" value="Abhydrolase_6"/>
    <property type="match status" value="1"/>
</dbReference>
<evidence type="ECO:0000313" key="6">
    <source>
        <dbReference type="Proteomes" id="UP001595909"/>
    </source>
</evidence>
<name>A0ABV9RJU9_9PSEU</name>
<protein>
    <recommendedName>
        <fullName evidence="2">Maspardin</fullName>
    </recommendedName>
</protein>
<dbReference type="PANTHER" id="PTHR15913">
    <property type="entry name" value="ACID CLUSTER PROTEIN 33"/>
    <property type="match status" value="1"/>
</dbReference>
<accession>A0ABV9RJU9</accession>
<reference evidence="6" key="1">
    <citation type="journal article" date="2019" name="Int. J. Syst. Evol. Microbiol.">
        <title>The Global Catalogue of Microorganisms (GCM) 10K type strain sequencing project: providing services to taxonomists for standard genome sequencing and annotation.</title>
        <authorList>
            <consortium name="The Broad Institute Genomics Platform"/>
            <consortium name="The Broad Institute Genome Sequencing Center for Infectious Disease"/>
            <person name="Wu L."/>
            <person name="Ma J."/>
        </authorList>
    </citation>
    <scope>NUCLEOTIDE SEQUENCE [LARGE SCALE GENOMIC DNA]</scope>
    <source>
        <strain evidence="6">CCUG 50347</strain>
    </source>
</reference>
<keyword evidence="6" id="KW-1185">Reference proteome</keyword>
<keyword evidence="5" id="KW-0378">Hydrolase</keyword>
<dbReference type="EMBL" id="JBHSIM010000037">
    <property type="protein sequence ID" value="MFC4834040.1"/>
    <property type="molecule type" value="Genomic_DNA"/>
</dbReference>
<evidence type="ECO:0000259" key="4">
    <source>
        <dbReference type="Pfam" id="PF12697"/>
    </source>
</evidence>
<comment type="subcellular location">
    <subcellularLocation>
        <location evidence="1">Cytoplasm</location>
    </subcellularLocation>
</comment>
<evidence type="ECO:0000256" key="3">
    <source>
        <dbReference type="ARBA" id="ARBA00022490"/>
    </source>
</evidence>
<sequence length="286" mass="32127">MISQTAATSEQLGARFEAFWQRFPYRQVPVDGVEWHYVDTGGDAPPILMLPGGSYRPDNYFQLIDALADDFRIISPAYPPVYPLRRVLDGVAGVLDDAGLDAVTVFGCSYGGYVAQAMAQAMPERVRELVLAQTGTRHFAGPGTMRVFLPLFAAMPLSMIRAFTWRLWTRWFTAPAQSEAFWRARLRTELMEMSRPQHVAGVRNIVDFMATCTPAPGWLQPWHGRVLILEATQDQAFSAEQREELRLAYPEATVRPLTAGHTALFTAPDQFTAEIRRFFEEDGGHP</sequence>
<dbReference type="GO" id="GO:0016787">
    <property type="term" value="F:hydrolase activity"/>
    <property type="evidence" value="ECO:0007669"/>
    <property type="project" value="UniProtKB-KW"/>
</dbReference>
<dbReference type="InterPro" id="IPR026151">
    <property type="entry name" value="Maspardin"/>
</dbReference>
<dbReference type="RefSeq" id="WP_274189365.1">
    <property type="nucleotide sequence ID" value="NZ_BAABHN010000037.1"/>
</dbReference>
<proteinExistence type="predicted"/>
<dbReference type="InterPro" id="IPR000073">
    <property type="entry name" value="AB_hydrolase_1"/>
</dbReference>
<feature type="domain" description="AB hydrolase-1" evidence="4">
    <location>
        <begin position="47"/>
        <end position="273"/>
    </location>
</feature>
<dbReference type="SUPFAM" id="SSF53474">
    <property type="entry name" value="alpha/beta-Hydrolases"/>
    <property type="match status" value="1"/>
</dbReference>
<comment type="caution">
    <text evidence="5">The sequence shown here is derived from an EMBL/GenBank/DDBJ whole genome shotgun (WGS) entry which is preliminary data.</text>
</comment>
<dbReference type="Gene3D" id="3.40.50.1820">
    <property type="entry name" value="alpha/beta hydrolase"/>
    <property type="match status" value="1"/>
</dbReference>
<evidence type="ECO:0000256" key="2">
    <source>
        <dbReference type="ARBA" id="ARBA00020148"/>
    </source>
</evidence>
<dbReference type="InterPro" id="IPR029058">
    <property type="entry name" value="AB_hydrolase_fold"/>
</dbReference>